<dbReference type="PRINTS" id="PR00420">
    <property type="entry name" value="RNGMNOXGNASE"/>
</dbReference>
<keyword evidence="6" id="KW-1185">Reference proteome</keyword>
<comment type="cofactor">
    <cofactor evidence="1">
        <name>FAD</name>
        <dbReference type="ChEBI" id="CHEBI:57692"/>
    </cofactor>
</comment>
<evidence type="ECO:0000256" key="1">
    <source>
        <dbReference type="ARBA" id="ARBA00001974"/>
    </source>
</evidence>
<name>A0ABP8YZE2_9ACTN</name>
<dbReference type="SUPFAM" id="SSF51905">
    <property type="entry name" value="FAD/NAD(P)-binding domain"/>
    <property type="match status" value="1"/>
</dbReference>
<protein>
    <submittedName>
        <fullName evidence="5">FAD-dependent oxidoreductase</fullName>
    </submittedName>
</protein>
<evidence type="ECO:0000313" key="5">
    <source>
        <dbReference type="EMBL" id="GAA4742429.1"/>
    </source>
</evidence>
<dbReference type="Proteomes" id="UP001499882">
    <property type="component" value="Unassembled WGS sequence"/>
</dbReference>
<dbReference type="Gene3D" id="3.50.50.60">
    <property type="entry name" value="FAD/NAD(P)-binding domain"/>
    <property type="match status" value="1"/>
</dbReference>
<dbReference type="InterPro" id="IPR036188">
    <property type="entry name" value="FAD/NAD-bd_sf"/>
</dbReference>
<dbReference type="PANTHER" id="PTHR43004">
    <property type="entry name" value="TRK SYSTEM POTASSIUM UPTAKE PROTEIN"/>
    <property type="match status" value="1"/>
</dbReference>
<keyword evidence="3" id="KW-0274">FAD</keyword>
<evidence type="ECO:0000313" key="6">
    <source>
        <dbReference type="Proteomes" id="UP001499882"/>
    </source>
</evidence>
<feature type="domain" description="FAD-binding" evidence="4">
    <location>
        <begin position="8"/>
        <end position="356"/>
    </location>
</feature>
<dbReference type="Gene3D" id="3.40.30.120">
    <property type="match status" value="1"/>
</dbReference>
<dbReference type="Gene3D" id="3.30.9.10">
    <property type="entry name" value="D-Amino Acid Oxidase, subunit A, domain 2"/>
    <property type="match status" value="1"/>
</dbReference>
<evidence type="ECO:0000256" key="2">
    <source>
        <dbReference type="ARBA" id="ARBA00022630"/>
    </source>
</evidence>
<evidence type="ECO:0000256" key="3">
    <source>
        <dbReference type="ARBA" id="ARBA00022827"/>
    </source>
</evidence>
<organism evidence="5 6">
    <name type="scientific">Nocardioides endophyticus</name>
    <dbReference type="NCBI Taxonomy" id="1353775"/>
    <lineage>
        <taxon>Bacteria</taxon>
        <taxon>Bacillati</taxon>
        <taxon>Actinomycetota</taxon>
        <taxon>Actinomycetes</taxon>
        <taxon>Propionibacteriales</taxon>
        <taxon>Nocardioidaceae</taxon>
        <taxon>Nocardioides</taxon>
    </lineage>
</organism>
<accession>A0ABP8YZE2</accession>
<gene>
    <name evidence="5" type="ORF">GCM10023350_28970</name>
</gene>
<dbReference type="EMBL" id="BAABKN010000016">
    <property type="protein sequence ID" value="GAA4742429.1"/>
    <property type="molecule type" value="Genomic_DNA"/>
</dbReference>
<dbReference type="InterPro" id="IPR002938">
    <property type="entry name" value="FAD-bd"/>
</dbReference>
<keyword evidence="2" id="KW-0285">Flavoprotein</keyword>
<dbReference type="Pfam" id="PF21274">
    <property type="entry name" value="Rng_hyd_C"/>
    <property type="match status" value="1"/>
</dbReference>
<dbReference type="PANTHER" id="PTHR43004:SF19">
    <property type="entry name" value="BINDING MONOOXYGENASE, PUTATIVE (JCVI)-RELATED"/>
    <property type="match status" value="1"/>
</dbReference>
<dbReference type="NCBIfam" id="NF004780">
    <property type="entry name" value="PRK06126.1"/>
    <property type="match status" value="1"/>
</dbReference>
<evidence type="ECO:0000259" key="4">
    <source>
        <dbReference type="Pfam" id="PF01494"/>
    </source>
</evidence>
<proteinExistence type="predicted"/>
<dbReference type="InterPro" id="IPR050641">
    <property type="entry name" value="RIFMO-like"/>
</dbReference>
<dbReference type="Pfam" id="PF01494">
    <property type="entry name" value="FAD_binding_3"/>
    <property type="match status" value="1"/>
</dbReference>
<comment type="caution">
    <text evidence="5">The sequence shown here is derived from an EMBL/GenBank/DDBJ whole genome shotgun (WGS) entry which is preliminary data.</text>
</comment>
<sequence length="524" mass="55888">MSTPVSAVEVIVIGGGPAGLATAAELAHHGVRSVLVEPRTEVSHTRPRAKTTSPRTMELLRRWGIADAVRDRAPLAPGWNRRVVFCDRLDGAAITEFHGVFGLSDGPHELFAESGQQVAQPIVEEVLREHLRASGLVELRWGERATSVVELPDEVLVTLERADGTPAELRAPYVVGADGGWSVARSAIGAKLEGTSAPAANLNAVFRSRALRPAMGEALHYWVIGTETPGAVGPLDRDGLWWAGLAGVGDRNDPVLAAALIRELAGVPVPDLEVLSTDPWTPRMLLADRFASERVFLVGESAHLNPPFGGHGFNTCVGDAVNVGWKLAAVLQGWGGPNLLATYEVERRRIAEQTIASATTNLRASGHELARTADALQRTKAEEFYSLGLTLGYGYAGSPIVAGAEAEPPMDATTYVPSTRPGARLPHVWLDAHTALYDRLGRGLTVLHPGTGPAPAALERFRAAARTRAVPLEVVARDDDGLGADEVLLVRPDQHITWRGDLEGLVAELLDTATGYDRSRVTTG</sequence>
<reference evidence="6" key="1">
    <citation type="journal article" date="2019" name="Int. J. Syst. Evol. Microbiol.">
        <title>The Global Catalogue of Microorganisms (GCM) 10K type strain sequencing project: providing services to taxonomists for standard genome sequencing and annotation.</title>
        <authorList>
            <consortium name="The Broad Institute Genomics Platform"/>
            <consortium name="The Broad Institute Genome Sequencing Center for Infectious Disease"/>
            <person name="Wu L."/>
            <person name="Ma J."/>
        </authorList>
    </citation>
    <scope>NUCLEOTIDE SEQUENCE [LARGE SCALE GENOMIC DNA]</scope>
    <source>
        <strain evidence="6">JCM 18532</strain>
    </source>
</reference>